<name>A0A0A8ZPX7_ARUDO</name>
<proteinExistence type="predicted"/>
<reference evidence="1" key="2">
    <citation type="journal article" date="2015" name="Data Brief">
        <title>Shoot transcriptome of the giant reed, Arundo donax.</title>
        <authorList>
            <person name="Barrero R.A."/>
            <person name="Guerrero F.D."/>
            <person name="Moolhuijzen P."/>
            <person name="Goolsby J.A."/>
            <person name="Tidwell J."/>
            <person name="Bellgard S.E."/>
            <person name="Bellgard M.I."/>
        </authorList>
    </citation>
    <scope>NUCLEOTIDE SEQUENCE</scope>
    <source>
        <tissue evidence="1">Shoot tissue taken approximately 20 cm above the soil surface</tissue>
    </source>
</reference>
<sequence length="30" mass="3345">MSSFVVSCIRIRCLPHSYVPCQVHLLISGV</sequence>
<accession>A0A0A8ZPX7</accession>
<evidence type="ECO:0000313" key="1">
    <source>
        <dbReference type="EMBL" id="JAD41459.1"/>
    </source>
</evidence>
<organism evidence="1">
    <name type="scientific">Arundo donax</name>
    <name type="common">Giant reed</name>
    <name type="synonym">Donax arundinaceus</name>
    <dbReference type="NCBI Taxonomy" id="35708"/>
    <lineage>
        <taxon>Eukaryota</taxon>
        <taxon>Viridiplantae</taxon>
        <taxon>Streptophyta</taxon>
        <taxon>Embryophyta</taxon>
        <taxon>Tracheophyta</taxon>
        <taxon>Spermatophyta</taxon>
        <taxon>Magnoliopsida</taxon>
        <taxon>Liliopsida</taxon>
        <taxon>Poales</taxon>
        <taxon>Poaceae</taxon>
        <taxon>PACMAD clade</taxon>
        <taxon>Arundinoideae</taxon>
        <taxon>Arundineae</taxon>
        <taxon>Arundo</taxon>
    </lineage>
</organism>
<reference evidence="1" key="1">
    <citation type="submission" date="2014-09" db="EMBL/GenBank/DDBJ databases">
        <authorList>
            <person name="Magalhaes I.L.F."/>
            <person name="Oliveira U."/>
            <person name="Santos F.R."/>
            <person name="Vidigal T.H.D.A."/>
            <person name="Brescovit A.D."/>
            <person name="Santos A.J."/>
        </authorList>
    </citation>
    <scope>NUCLEOTIDE SEQUENCE</scope>
    <source>
        <tissue evidence="1">Shoot tissue taken approximately 20 cm above the soil surface</tissue>
    </source>
</reference>
<dbReference type="EMBL" id="GBRH01256436">
    <property type="protein sequence ID" value="JAD41459.1"/>
    <property type="molecule type" value="Transcribed_RNA"/>
</dbReference>
<dbReference type="AlphaFoldDB" id="A0A0A8ZPX7"/>
<protein>
    <submittedName>
        <fullName evidence="1">Uncharacterized protein</fullName>
    </submittedName>
</protein>